<feature type="transmembrane region" description="Helical" evidence="7">
    <location>
        <begin position="60"/>
        <end position="83"/>
    </location>
</feature>
<evidence type="ECO:0000259" key="8">
    <source>
        <dbReference type="PROSITE" id="PS50928"/>
    </source>
</evidence>
<proteinExistence type="inferred from homology"/>
<evidence type="ECO:0000256" key="4">
    <source>
        <dbReference type="ARBA" id="ARBA00022692"/>
    </source>
</evidence>
<reference evidence="9 10" key="1">
    <citation type="submission" date="2018-09" db="EMBL/GenBank/DDBJ databases">
        <authorList>
            <person name="Li J."/>
        </authorList>
    </citation>
    <scope>NUCLEOTIDE SEQUENCE [LARGE SCALE GENOMIC DNA]</scope>
    <source>
        <strain evidence="9 10">2129</strain>
    </source>
</reference>
<keyword evidence="2 7" id="KW-0813">Transport</keyword>
<dbReference type="EMBL" id="CP032514">
    <property type="protein sequence ID" value="AYD90777.1"/>
    <property type="molecule type" value="Genomic_DNA"/>
</dbReference>
<dbReference type="CDD" id="cd06261">
    <property type="entry name" value="TM_PBP2"/>
    <property type="match status" value="1"/>
</dbReference>
<dbReference type="SUPFAM" id="SSF161098">
    <property type="entry name" value="MetI-like"/>
    <property type="match status" value="1"/>
</dbReference>
<evidence type="ECO:0000256" key="7">
    <source>
        <dbReference type="RuleBase" id="RU363032"/>
    </source>
</evidence>
<gene>
    <name evidence="9" type="ORF">D5R93_03735</name>
</gene>
<feature type="transmembrane region" description="Helical" evidence="7">
    <location>
        <begin position="195"/>
        <end position="216"/>
    </location>
</feature>
<organism evidence="9 10">
    <name type="scientific">Actinomyces lilanjuaniae</name>
    <dbReference type="NCBI Taxonomy" id="2321394"/>
    <lineage>
        <taxon>Bacteria</taxon>
        <taxon>Bacillati</taxon>
        <taxon>Actinomycetota</taxon>
        <taxon>Actinomycetes</taxon>
        <taxon>Actinomycetales</taxon>
        <taxon>Actinomycetaceae</taxon>
        <taxon>Actinomyces</taxon>
    </lineage>
</organism>
<dbReference type="PANTHER" id="PTHR43227:SF8">
    <property type="entry name" value="DIACETYLCHITOBIOSE UPTAKE SYSTEM PERMEASE PROTEIN DASB"/>
    <property type="match status" value="1"/>
</dbReference>
<dbReference type="PROSITE" id="PS50928">
    <property type="entry name" value="ABC_TM1"/>
    <property type="match status" value="1"/>
</dbReference>
<feature type="transmembrane region" description="Helical" evidence="7">
    <location>
        <begin position="95"/>
        <end position="117"/>
    </location>
</feature>
<keyword evidence="10" id="KW-1185">Reference proteome</keyword>
<evidence type="ECO:0000256" key="5">
    <source>
        <dbReference type="ARBA" id="ARBA00022989"/>
    </source>
</evidence>
<comment type="similarity">
    <text evidence="7">Belongs to the binding-protein-dependent transport system permease family.</text>
</comment>
<dbReference type="InterPro" id="IPR050809">
    <property type="entry name" value="UgpAE/MalFG_permease"/>
</dbReference>
<evidence type="ECO:0000313" key="9">
    <source>
        <dbReference type="EMBL" id="AYD90777.1"/>
    </source>
</evidence>
<name>A0ABM6Z6H3_9ACTO</name>
<dbReference type="Pfam" id="PF00528">
    <property type="entry name" value="BPD_transp_1"/>
    <property type="match status" value="1"/>
</dbReference>
<keyword evidence="4 7" id="KW-0812">Transmembrane</keyword>
<keyword evidence="3" id="KW-1003">Cell membrane</keyword>
<comment type="subcellular location">
    <subcellularLocation>
        <location evidence="1 7">Cell membrane</location>
        <topology evidence="1 7">Multi-pass membrane protein</topology>
    </subcellularLocation>
</comment>
<dbReference type="InterPro" id="IPR035906">
    <property type="entry name" value="MetI-like_sf"/>
</dbReference>
<feature type="transmembrane region" description="Helical" evidence="7">
    <location>
        <begin position="248"/>
        <end position="270"/>
    </location>
</feature>
<evidence type="ECO:0000256" key="3">
    <source>
        <dbReference type="ARBA" id="ARBA00022475"/>
    </source>
</evidence>
<evidence type="ECO:0000313" key="10">
    <source>
        <dbReference type="Proteomes" id="UP000273001"/>
    </source>
</evidence>
<keyword evidence="6 7" id="KW-0472">Membrane</keyword>
<evidence type="ECO:0000256" key="1">
    <source>
        <dbReference type="ARBA" id="ARBA00004651"/>
    </source>
</evidence>
<dbReference type="PANTHER" id="PTHR43227">
    <property type="entry name" value="BLL4140 PROTEIN"/>
    <property type="match status" value="1"/>
</dbReference>
<dbReference type="InterPro" id="IPR000515">
    <property type="entry name" value="MetI-like"/>
</dbReference>
<evidence type="ECO:0000256" key="6">
    <source>
        <dbReference type="ARBA" id="ARBA00023136"/>
    </source>
</evidence>
<protein>
    <submittedName>
        <fullName evidence="9">Sugar ABC transporter permease</fullName>
    </submittedName>
</protein>
<dbReference type="Proteomes" id="UP000273001">
    <property type="component" value="Chromosome"/>
</dbReference>
<sequence>MLLFLMTFVIPILVALVQSFTRTRYAGTYGQEGTTQVFAGLDNYATALGNAGFTQSIGRVLLFGVVQVSVMIAAATVLALLLESASARWPGLFRALYFMPYGVPGVIATILWSFLYIPGLSPVVDALEVVGIQYEFLAEGNVLWSIANIVTWAYTGYNMLIIIAQLKAIPSDVYEAAKVDGAGPLRIAASIQIPLIRPALLLTIVFSIIGTLQLFAEPQVLATITPAVDTEYTPNYSAYTWAFQYNDYGVAAAEAVIIALTAFTLSFVFLTATTRRRGQ</sequence>
<keyword evidence="5 7" id="KW-1133">Transmembrane helix</keyword>
<accession>A0ABM6Z6H3</accession>
<evidence type="ECO:0000256" key="2">
    <source>
        <dbReference type="ARBA" id="ARBA00022448"/>
    </source>
</evidence>
<dbReference type="Gene3D" id="1.10.3720.10">
    <property type="entry name" value="MetI-like"/>
    <property type="match status" value="1"/>
</dbReference>
<feature type="domain" description="ABC transmembrane type-1" evidence="8">
    <location>
        <begin position="57"/>
        <end position="269"/>
    </location>
</feature>
<feature type="transmembrane region" description="Helical" evidence="7">
    <location>
        <begin position="142"/>
        <end position="164"/>
    </location>
</feature>